<comment type="caution">
    <text evidence="2">The sequence shown here is derived from an EMBL/GenBank/DDBJ whole genome shotgun (WGS) entry which is preliminary data.</text>
</comment>
<dbReference type="AlphaFoldDB" id="A0AAW0NB62"/>
<evidence type="ECO:0000313" key="2">
    <source>
        <dbReference type="EMBL" id="KAK7893688.1"/>
    </source>
</evidence>
<organism evidence="2 3">
    <name type="scientific">Mugilogobius chulae</name>
    <name type="common">yellowstripe goby</name>
    <dbReference type="NCBI Taxonomy" id="88201"/>
    <lineage>
        <taxon>Eukaryota</taxon>
        <taxon>Metazoa</taxon>
        <taxon>Chordata</taxon>
        <taxon>Craniata</taxon>
        <taxon>Vertebrata</taxon>
        <taxon>Euteleostomi</taxon>
        <taxon>Actinopterygii</taxon>
        <taxon>Neopterygii</taxon>
        <taxon>Teleostei</taxon>
        <taxon>Neoteleostei</taxon>
        <taxon>Acanthomorphata</taxon>
        <taxon>Gobiaria</taxon>
        <taxon>Gobiiformes</taxon>
        <taxon>Gobioidei</taxon>
        <taxon>Gobiidae</taxon>
        <taxon>Gobionellinae</taxon>
        <taxon>Mugilogobius</taxon>
    </lineage>
</organism>
<protein>
    <submittedName>
        <fullName evidence="2">Uncharacterized protein</fullName>
    </submittedName>
</protein>
<gene>
    <name evidence="2" type="ORF">WMY93_022840</name>
</gene>
<reference evidence="3" key="1">
    <citation type="submission" date="2024-04" db="EMBL/GenBank/DDBJ databases">
        <title>Salinicola lusitanus LLJ914,a marine bacterium isolated from the Okinawa Trough.</title>
        <authorList>
            <person name="Li J."/>
        </authorList>
    </citation>
    <scope>NUCLEOTIDE SEQUENCE [LARGE SCALE GENOMIC DNA]</scope>
</reference>
<sequence>MAGAVRSWPVLWSTSPSLSTVTHLFLSVLWEEEEKNREKRREKRGGFFGCWTDGAVSLSADNDRCGCYSRRVTDRGALCEERGHLEVSVKAADKCELRPWHHGPRPDYMKEPGTTPLNPSQASANLRVSETSLERLRTKPRFLSSARAASVWNPPGPPPPPLLHSHPTSSSAFVSTAVARACKSAPPHHTTVIQRPGRSKRTHQR</sequence>
<accession>A0AAW0NB62</accession>
<feature type="compositionally biased region" description="Low complexity" evidence="1">
    <location>
        <begin position="163"/>
        <end position="181"/>
    </location>
</feature>
<feature type="region of interest" description="Disordered" evidence="1">
    <location>
        <begin position="147"/>
        <end position="205"/>
    </location>
</feature>
<evidence type="ECO:0000256" key="1">
    <source>
        <dbReference type="SAM" id="MobiDB-lite"/>
    </source>
</evidence>
<dbReference type="EMBL" id="JBBPFD010000016">
    <property type="protein sequence ID" value="KAK7893688.1"/>
    <property type="molecule type" value="Genomic_DNA"/>
</dbReference>
<proteinExistence type="predicted"/>
<name>A0AAW0NB62_9GOBI</name>
<keyword evidence="3" id="KW-1185">Reference proteome</keyword>
<dbReference type="Proteomes" id="UP001460270">
    <property type="component" value="Unassembled WGS sequence"/>
</dbReference>
<evidence type="ECO:0000313" key="3">
    <source>
        <dbReference type="Proteomes" id="UP001460270"/>
    </source>
</evidence>